<evidence type="ECO:0000313" key="2">
    <source>
        <dbReference type="EnsemblMetazoa" id="SMAR000898-PA"/>
    </source>
</evidence>
<feature type="compositionally biased region" description="Polar residues" evidence="1">
    <location>
        <begin position="699"/>
        <end position="713"/>
    </location>
</feature>
<feature type="compositionally biased region" description="Basic and acidic residues" evidence="1">
    <location>
        <begin position="527"/>
        <end position="541"/>
    </location>
</feature>
<dbReference type="AlphaFoldDB" id="T1IJ42"/>
<feature type="region of interest" description="Disordered" evidence="1">
    <location>
        <begin position="297"/>
        <end position="319"/>
    </location>
</feature>
<dbReference type="HOGENOM" id="CLU_332988_0_0_1"/>
<dbReference type="EMBL" id="JH430223">
    <property type="status" value="NOT_ANNOTATED_CDS"/>
    <property type="molecule type" value="Genomic_DNA"/>
</dbReference>
<organism evidence="2 3">
    <name type="scientific">Strigamia maritima</name>
    <name type="common">European centipede</name>
    <name type="synonym">Geophilus maritimus</name>
    <dbReference type="NCBI Taxonomy" id="126957"/>
    <lineage>
        <taxon>Eukaryota</taxon>
        <taxon>Metazoa</taxon>
        <taxon>Ecdysozoa</taxon>
        <taxon>Arthropoda</taxon>
        <taxon>Myriapoda</taxon>
        <taxon>Chilopoda</taxon>
        <taxon>Pleurostigmophora</taxon>
        <taxon>Geophilomorpha</taxon>
        <taxon>Linotaeniidae</taxon>
        <taxon>Strigamia</taxon>
    </lineage>
</organism>
<feature type="compositionally biased region" description="Basic and acidic residues" evidence="1">
    <location>
        <begin position="228"/>
        <end position="260"/>
    </location>
</feature>
<feature type="compositionally biased region" description="Low complexity" evidence="1">
    <location>
        <begin position="722"/>
        <end position="732"/>
    </location>
</feature>
<reference evidence="2" key="2">
    <citation type="submission" date="2015-02" db="UniProtKB">
        <authorList>
            <consortium name="EnsemblMetazoa"/>
        </authorList>
    </citation>
    <scope>IDENTIFICATION</scope>
</reference>
<evidence type="ECO:0000256" key="1">
    <source>
        <dbReference type="SAM" id="MobiDB-lite"/>
    </source>
</evidence>
<feature type="compositionally biased region" description="Polar residues" evidence="1">
    <location>
        <begin position="201"/>
        <end position="211"/>
    </location>
</feature>
<feature type="compositionally biased region" description="Polar residues" evidence="1">
    <location>
        <begin position="595"/>
        <end position="608"/>
    </location>
</feature>
<feature type="region of interest" description="Disordered" evidence="1">
    <location>
        <begin position="358"/>
        <end position="433"/>
    </location>
</feature>
<name>T1IJ42_STRMM</name>
<feature type="compositionally biased region" description="Polar residues" evidence="1">
    <location>
        <begin position="359"/>
        <end position="374"/>
    </location>
</feature>
<feature type="compositionally biased region" description="Basic residues" evidence="1">
    <location>
        <begin position="212"/>
        <end position="227"/>
    </location>
</feature>
<feature type="compositionally biased region" description="Basic residues" evidence="1">
    <location>
        <begin position="789"/>
        <end position="799"/>
    </location>
</feature>
<dbReference type="EnsemblMetazoa" id="SMAR000898-RA">
    <property type="protein sequence ID" value="SMAR000898-PA"/>
    <property type="gene ID" value="SMAR000898"/>
</dbReference>
<protein>
    <submittedName>
        <fullName evidence="2">Uncharacterized protein</fullName>
    </submittedName>
</protein>
<feature type="region of interest" description="Disordered" evidence="1">
    <location>
        <begin position="479"/>
        <end position="612"/>
    </location>
</feature>
<accession>T1IJ42</accession>
<reference evidence="3" key="1">
    <citation type="submission" date="2011-05" db="EMBL/GenBank/DDBJ databases">
        <authorList>
            <person name="Richards S.R."/>
            <person name="Qu J."/>
            <person name="Jiang H."/>
            <person name="Jhangiani S.N."/>
            <person name="Agravi P."/>
            <person name="Goodspeed R."/>
            <person name="Gross S."/>
            <person name="Mandapat C."/>
            <person name="Jackson L."/>
            <person name="Mathew T."/>
            <person name="Pu L."/>
            <person name="Thornton R."/>
            <person name="Saada N."/>
            <person name="Wilczek-Boney K.B."/>
            <person name="Lee S."/>
            <person name="Kovar C."/>
            <person name="Wu Y."/>
            <person name="Scherer S.E."/>
            <person name="Worley K.C."/>
            <person name="Muzny D.M."/>
            <person name="Gibbs R."/>
        </authorList>
    </citation>
    <scope>NUCLEOTIDE SEQUENCE</scope>
    <source>
        <strain evidence="3">Brora</strain>
    </source>
</reference>
<proteinExistence type="predicted"/>
<feature type="region of interest" description="Disordered" evidence="1">
    <location>
        <begin position="699"/>
        <end position="859"/>
    </location>
</feature>
<dbReference type="Proteomes" id="UP000014500">
    <property type="component" value="Unassembled WGS sequence"/>
</dbReference>
<feature type="compositionally biased region" description="Polar residues" evidence="1">
    <location>
        <begin position="500"/>
        <end position="516"/>
    </location>
</feature>
<feature type="compositionally biased region" description="Basic and acidic residues" evidence="1">
    <location>
        <begin position="382"/>
        <end position="433"/>
    </location>
</feature>
<feature type="region of interest" description="Disordered" evidence="1">
    <location>
        <begin position="169"/>
        <end position="188"/>
    </location>
</feature>
<feature type="region of interest" description="Disordered" evidence="1">
    <location>
        <begin position="193"/>
        <end position="282"/>
    </location>
</feature>
<evidence type="ECO:0000313" key="3">
    <source>
        <dbReference type="Proteomes" id="UP000014500"/>
    </source>
</evidence>
<feature type="compositionally biased region" description="Polar residues" evidence="1">
    <location>
        <begin position="826"/>
        <end position="841"/>
    </location>
</feature>
<feature type="compositionally biased region" description="Basic and acidic residues" evidence="1">
    <location>
        <begin position="559"/>
        <end position="579"/>
    </location>
</feature>
<sequence length="859" mass="96966">MYGHVDLHPSQQISDPPIIKRNLVRNIVAQFNEEAMKRNKIKNKKTTFFSDENLHYNSRVPVLSDPDDDTGPNNNVPFSYTSTLPFKSKSEYNLKSPNEVIYAQVVVNGQGGRGGKSTIHTKVPVQQQNGITNKYNTIYSNGMSKNYSTSMGNLQSNRYSTPRNKLNVSAHDVNHIKDPIRPTSRKYITNDYQYTERSRSESPNIADSNKQSKSKSRRFHFGPKRHQTKQEEIVIEKKHVKESKKKGDKERIRSKSEDNRLTTSRPNEPSPDYNHNNGWNNKIEYRDETSDFKREIKEGPTGKMYRIHEPAPDYEEKRGYDEVDREMVQNKEIVDTSTHSTKEGQRFVENGVKKEVIKGNTSNVKTTQQITQEKVVTRKLRSSSEGKKSSKEEKVKKEKDKSKMKSEKKSKNELVSHHESKSERGISEHDGADKKFYYFGANEEIIRPARKKEKEKEKIVKTGKTVTGLSSTQLVKEANAQVSGQEKYAVSGSKWKSSDLRQVSESPTGSANQDSGYFSRGGMSPTSKDKLSSPEPFKERIINVQVEGRKGHRYHKTSNHREEHISNGYFHDAEERMETSESDDIPNHWVAGGSRDSQVSAPSNQWSSLEEDEEDIVAAHVNTPQSLIREMGKREISYENSQRPREKDAEVIWFDKSNIDSDYRREMSTGCFPGGTEPLQNDNHINNNWGGSATLSRLETNKNRMNNDTTMRSATVDRRQWNSSANNENSSAVKTLLNGRDVTDSDTSTRHGILSKTGNYASETESQHSRGSKGSRKSGGSGSPALKRVNFKTRSKSKRSASSAANLSPMHREAMLRAGSPVRPPSANSIHSSGSDGSNRSVILHAPTVADIPPPPSYR</sequence>
<keyword evidence="3" id="KW-1185">Reference proteome</keyword>
<feature type="compositionally biased region" description="Polar residues" evidence="1">
    <location>
        <begin position="261"/>
        <end position="280"/>
    </location>
</feature>